<reference evidence="10" key="1">
    <citation type="submission" date="2020-05" db="EMBL/GenBank/DDBJ databases">
        <authorList>
            <person name="Rincon C."/>
            <person name="Sanders R I."/>
            <person name="Robbins C."/>
            <person name="Chaturvedi A."/>
        </authorList>
    </citation>
    <scope>NUCLEOTIDE SEQUENCE</scope>
    <source>
        <strain evidence="10">CHB12</strain>
    </source>
</reference>
<organism evidence="10 11">
    <name type="scientific">Rhizophagus irregularis</name>
    <dbReference type="NCBI Taxonomy" id="588596"/>
    <lineage>
        <taxon>Eukaryota</taxon>
        <taxon>Fungi</taxon>
        <taxon>Fungi incertae sedis</taxon>
        <taxon>Mucoromycota</taxon>
        <taxon>Glomeromycotina</taxon>
        <taxon>Glomeromycetes</taxon>
        <taxon>Glomerales</taxon>
        <taxon>Glomeraceae</taxon>
        <taxon>Rhizophagus</taxon>
    </lineage>
</organism>
<evidence type="ECO:0000313" key="10">
    <source>
        <dbReference type="EMBL" id="CAB5376142.1"/>
    </source>
</evidence>
<evidence type="ECO:0000259" key="8">
    <source>
        <dbReference type="Pfam" id="PF07731"/>
    </source>
</evidence>
<dbReference type="GO" id="GO:0016491">
    <property type="term" value="F:oxidoreductase activity"/>
    <property type="evidence" value="ECO:0007669"/>
    <property type="project" value="UniProtKB-KW"/>
</dbReference>
<dbReference type="EMBL" id="CAGKOT010000035">
    <property type="protein sequence ID" value="CAB5376142.1"/>
    <property type="molecule type" value="Genomic_DNA"/>
</dbReference>
<gene>
    <name evidence="10" type="ORF">CHRIB12_LOCUS15199</name>
</gene>
<dbReference type="Proteomes" id="UP000684084">
    <property type="component" value="Unassembled WGS sequence"/>
</dbReference>
<dbReference type="GO" id="GO:0005507">
    <property type="term" value="F:copper ion binding"/>
    <property type="evidence" value="ECO:0007669"/>
    <property type="project" value="InterPro"/>
</dbReference>
<dbReference type="PROSITE" id="PS00079">
    <property type="entry name" value="MULTICOPPER_OXIDASE1"/>
    <property type="match status" value="2"/>
</dbReference>
<dbReference type="InterPro" id="IPR033138">
    <property type="entry name" value="Cu_oxidase_CS"/>
</dbReference>
<dbReference type="Pfam" id="PF07731">
    <property type="entry name" value="Cu-oxidase_2"/>
    <property type="match status" value="1"/>
</dbReference>
<feature type="signal peptide" evidence="6">
    <location>
        <begin position="1"/>
        <end position="22"/>
    </location>
</feature>
<evidence type="ECO:0000256" key="5">
    <source>
        <dbReference type="SAM" id="MobiDB-lite"/>
    </source>
</evidence>
<dbReference type="Pfam" id="PF00394">
    <property type="entry name" value="Cu-oxidase"/>
    <property type="match status" value="1"/>
</dbReference>
<dbReference type="VEuPathDB" id="FungiDB:RhiirFUN_017145"/>
<dbReference type="InterPro" id="IPR011707">
    <property type="entry name" value="Cu-oxidase-like_N"/>
</dbReference>
<keyword evidence="4" id="KW-0186">Copper</keyword>
<feature type="chain" id="PRO_5037310853" evidence="6">
    <location>
        <begin position="23"/>
        <end position="629"/>
    </location>
</feature>
<evidence type="ECO:0000256" key="2">
    <source>
        <dbReference type="ARBA" id="ARBA00022723"/>
    </source>
</evidence>
<dbReference type="InterPro" id="IPR011706">
    <property type="entry name" value="Cu-oxidase_C"/>
</dbReference>
<keyword evidence="2" id="KW-0479">Metal-binding</keyword>
<keyword evidence="6" id="KW-0732">Signal</keyword>
<protein>
    <submittedName>
        <fullName evidence="10">Uncharacterized protein</fullName>
    </submittedName>
</protein>
<evidence type="ECO:0000256" key="1">
    <source>
        <dbReference type="ARBA" id="ARBA00010609"/>
    </source>
</evidence>
<sequence length="629" mass="71192">MRITSIFYVIVLFSLYSTIINAAPAAPTLEKRQEAAQDPDFNTNIFTSFKPLEVTASPITREYTLTLAKTELAPDGFSRQVWTSNGQYPGPMIRANKGDQIVIRVQNNLGDFTTIHWHGIFQRGTTFYDGVAGQTQCLIATGTTFTYNFTAGEQYGTYWWHSHFRSQYVDGLRGALIIHDPKDPYLNDYDEEFVMTLSDWHHEESESLVKKRMTPGYDGFNPVPDSGLISGRGRCDCSKAPQGSKCVPDNPLAVYVIEKGKRYRFRVINTSAEAPFTFSIDQHPLRIIEVEGENVKPITMNKINIAVGQRYSVIVNADKEVDNFWIRATIVKQCIHVTPETINVNSSLNYKVTGILRYNGAPETYPTTQEWDEKILNCRDVDHNLLKLNPPRSPPVTPTDNFTLRITFDNIDGVGHALVNGSPFKPEVNDPTANKLMYGGDETPSMLDPDQNAFVYDTQNGSVEINLINDNMATHPFHLHGHNFYIMGHGPGKVPDPSMFNLVDPAVRDTITVAGYSWAVIRYNIDNPGVWAFHCHIEWHVEMGMVGQLIERPSELKGDPIPPQVRSICPPDDDDDDDKKDNNNTAKKRSLKAYKNYYKRSDVPNHSHHRRGLFCGNFIIIRDDFFFVK</sequence>
<dbReference type="Pfam" id="PF07732">
    <property type="entry name" value="Cu-oxidase_3"/>
    <property type="match status" value="1"/>
</dbReference>
<name>A0A916EEG0_9GLOM</name>
<dbReference type="InterPro" id="IPR002355">
    <property type="entry name" value="Cu_oxidase_Cu_BS"/>
</dbReference>
<feature type="region of interest" description="Disordered" evidence="5">
    <location>
        <begin position="555"/>
        <end position="586"/>
    </location>
</feature>
<feature type="domain" description="Plastocyanin-like" evidence="8">
    <location>
        <begin position="431"/>
        <end position="554"/>
    </location>
</feature>
<comment type="similarity">
    <text evidence="1">Belongs to the multicopper oxidase family.</text>
</comment>
<dbReference type="PANTHER" id="PTHR11709">
    <property type="entry name" value="MULTI-COPPER OXIDASE"/>
    <property type="match status" value="1"/>
</dbReference>
<comment type="caution">
    <text evidence="10">The sequence shown here is derived from an EMBL/GenBank/DDBJ whole genome shotgun (WGS) entry which is preliminary data.</text>
</comment>
<evidence type="ECO:0000256" key="3">
    <source>
        <dbReference type="ARBA" id="ARBA00023002"/>
    </source>
</evidence>
<proteinExistence type="inferred from homology"/>
<evidence type="ECO:0000256" key="4">
    <source>
        <dbReference type="ARBA" id="ARBA00023008"/>
    </source>
</evidence>
<evidence type="ECO:0000259" key="9">
    <source>
        <dbReference type="Pfam" id="PF07732"/>
    </source>
</evidence>
<keyword evidence="3" id="KW-0560">Oxidoreductase</keyword>
<accession>A0A916EEG0</accession>
<evidence type="ECO:0000313" key="11">
    <source>
        <dbReference type="Proteomes" id="UP000684084"/>
    </source>
</evidence>
<dbReference type="PROSITE" id="PS00080">
    <property type="entry name" value="MULTICOPPER_OXIDASE2"/>
    <property type="match status" value="1"/>
</dbReference>
<dbReference type="OrthoDB" id="2121828at2759"/>
<feature type="domain" description="Plastocyanin-like" evidence="7">
    <location>
        <begin position="191"/>
        <end position="360"/>
    </location>
</feature>
<evidence type="ECO:0000256" key="6">
    <source>
        <dbReference type="SAM" id="SignalP"/>
    </source>
</evidence>
<dbReference type="InterPro" id="IPR001117">
    <property type="entry name" value="Cu-oxidase_2nd"/>
</dbReference>
<dbReference type="FunFam" id="2.60.40.420:FF:000045">
    <property type="entry name" value="Laccase 2"/>
    <property type="match status" value="1"/>
</dbReference>
<feature type="domain" description="Plastocyanin-like" evidence="9">
    <location>
        <begin position="69"/>
        <end position="182"/>
    </location>
</feature>
<dbReference type="InterPro" id="IPR045087">
    <property type="entry name" value="Cu-oxidase_fam"/>
</dbReference>
<dbReference type="PANTHER" id="PTHR11709:SF511">
    <property type="entry name" value="LACCASE"/>
    <property type="match status" value="1"/>
</dbReference>
<dbReference type="AlphaFoldDB" id="A0A916EEG0"/>
<evidence type="ECO:0000259" key="7">
    <source>
        <dbReference type="Pfam" id="PF00394"/>
    </source>
</evidence>